<feature type="transmembrane region" description="Helical" evidence="7">
    <location>
        <begin position="267"/>
        <end position="290"/>
    </location>
</feature>
<gene>
    <name evidence="9" type="ORF">N1028_13235</name>
</gene>
<feature type="transmembrane region" description="Helical" evidence="7">
    <location>
        <begin position="107"/>
        <end position="128"/>
    </location>
</feature>
<dbReference type="Proteomes" id="UP001165587">
    <property type="component" value="Unassembled WGS sequence"/>
</dbReference>
<keyword evidence="6 7" id="KW-0472">Membrane</keyword>
<organism evidence="9 10">
    <name type="scientific">Herbiconiux oxytropis</name>
    <dbReference type="NCBI Taxonomy" id="2970915"/>
    <lineage>
        <taxon>Bacteria</taxon>
        <taxon>Bacillati</taxon>
        <taxon>Actinomycetota</taxon>
        <taxon>Actinomycetes</taxon>
        <taxon>Micrococcales</taxon>
        <taxon>Microbacteriaceae</taxon>
        <taxon>Herbiconiux</taxon>
    </lineage>
</organism>
<comment type="similarity">
    <text evidence="2">Belongs to the acyltransferase 3 family.</text>
</comment>
<evidence type="ECO:0000256" key="5">
    <source>
        <dbReference type="ARBA" id="ARBA00022989"/>
    </source>
</evidence>
<feature type="transmembrane region" description="Helical" evidence="7">
    <location>
        <begin position="208"/>
        <end position="224"/>
    </location>
</feature>
<dbReference type="Pfam" id="PF01757">
    <property type="entry name" value="Acyl_transf_3"/>
    <property type="match status" value="1"/>
</dbReference>
<name>A0AA41XF53_9MICO</name>
<evidence type="ECO:0000313" key="9">
    <source>
        <dbReference type="EMBL" id="MCS5726857.1"/>
    </source>
</evidence>
<dbReference type="GO" id="GO:0005886">
    <property type="term" value="C:plasma membrane"/>
    <property type="evidence" value="ECO:0007669"/>
    <property type="project" value="UniProtKB-SubCell"/>
</dbReference>
<comment type="caution">
    <text evidence="9">The sequence shown here is derived from an EMBL/GenBank/DDBJ whole genome shotgun (WGS) entry which is preliminary data.</text>
</comment>
<dbReference type="InterPro" id="IPR002656">
    <property type="entry name" value="Acyl_transf_3_dom"/>
</dbReference>
<dbReference type="PANTHER" id="PTHR40074">
    <property type="entry name" value="O-ACETYLTRANSFERASE WECH"/>
    <property type="match status" value="1"/>
</dbReference>
<dbReference type="GO" id="GO:0009246">
    <property type="term" value="P:enterobacterial common antigen biosynthetic process"/>
    <property type="evidence" value="ECO:0007669"/>
    <property type="project" value="TreeGrafter"/>
</dbReference>
<keyword evidence="3" id="KW-1003">Cell membrane</keyword>
<accession>A0AA41XF53</accession>
<evidence type="ECO:0000256" key="7">
    <source>
        <dbReference type="SAM" id="Phobius"/>
    </source>
</evidence>
<evidence type="ECO:0000259" key="8">
    <source>
        <dbReference type="Pfam" id="PF01757"/>
    </source>
</evidence>
<dbReference type="EMBL" id="JANLCK010000007">
    <property type="protein sequence ID" value="MCS5726857.1"/>
    <property type="molecule type" value="Genomic_DNA"/>
</dbReference>
<dbReference type="PANTHER" id="PTHR40074:SF2">
    <property type="entry name" value="O-ACETYLTRANSFERASE WECH"/>
    <property type="match status" value="1"/>
</dbReference>
<protein>
    <submittedName>
        <fullName evidence="9">Acyltransferase</fullName>
    </submittedName>
</protein>
<evidence type="ECO:0000256" key="1">
    <source>
        <dbReference type="ARBA" id="ARBA00004651"/>
    </source>
</evidence>
<evidence type="ECO:0000313" key="10">
    <source>
        <dbReference type="Proteomes" id="UP001165587"/>
    </source>
</evidence>
<evidence type="ECO:0000256" key="3">
    <source>
        <dbReference type="ARBA" id="ARBA00022475"/>
    </source>
</evidence>
<keyword evidence="9" id="KW-0012">Acyltransferase</keyword>
<feature type="transmembrane region" description="Helical" evidence="7">
    <location>
        <begin position="37"/>
        <end position="55"/>
    </location>
</feature>
<dbReference type="RefSeq" id="WP_259529732.1">
    <property type="nucleotide sequence ID" value="NZ_JANLCK010000007.1"/>
</dbReference>
<reference evidence="9" key="1">
    <citation type="submission" date="2022-08" db="EMBL/GenBank/DDBJ databases">
        <authorList>
            <person name="Deng Y."/>
            <person name="Han X.-F."/>
            <person name="Zhang Y.-Q."/>
        </authorList>
    </citation>
    <scope>NUCLEOTIDE SEQUENCE</scope>
    <source>
        <strain evidence="9">CPCC 203407</strain>
    </source>
</reference>
<dbReference type="AlphaFoldDB" id="A0AA41XF53"/>
<feature type="transmembrane region" description="Helical" evidence="7">
    <location>
        <begin position="75"/>
        <end position="95"/>
    </location>
</feature>
<feature type="transmembrane region" description="Helical" evidence="7">
    <location>
        <begin position="236"/>
        <end position="255"/>
    </location>
</feature>
<keyword evidence="5 7" id="KW-1133">Transmembrane helix</keyword>
<feature type="domain" description="Acyltransferase 3" evidence="8">
    <location>
        <begin position="1"/>
        <end position="282"/>
    </location>
</feature>
<evidence type="ECO:0000256" key="4">
    <source>
        <dbReference type="ARBA" id="ARBA00022692"/>
    </source>
</evidence>
<keyword evidence="9" id="KW-0808">Transferase</keyword>
<keyword evidence="4 7" id="KW-0812">Transmembrane</keyword>
<sequence length="301" mass="32877">MDVLRGAAILLVILGHSTDLVMLVGREAPGLLHDVNTAAAPYRIPLLMFLSGMLVPNSLAKGVGPYLTGKVRGIVWPYVVWTLLILLATGAFTAEAALGMLWLPPTLLWYLQVLFVGYVVALVTRVINPLWPAAAALVGSALVPFDEYRLGRMLFLIAAFLCGTWAWQHRERWLGVVRRWWVMALLAVPTAVGAWFAIVFGGTQYNPIAFPLVVCGLALALGLAQRVPDARILRYIGRNSIVFYVTHWIVVFWSIRLLDAAVPGLPALALVLTALVAAVLVGLGVTWLSLKVRPVALLFRI</sequence>
<feature type="transmembrane region" description="Helical" evidence="7">
    <location>
        <begin position="180"/>
        <end position="202"/>
    </location>
</feature>
<comment type="subcellular location">
    <subcellularLocation>
        <location evidence="1">Cell membrane</location>
        <topology evidence="1">Multi-pass membrane protein</topology>
    </subcellularLocation>
</comment>
<feature type="transmembrane region" description="Helical" evidence="7">
    <location>
        <begin position="6"/>
        <end position="25"/>
    </location>
</feature>
<dbReference type="GO" id="GO:0016413">
    <property type="term" value="F:O-acetyltransferase activity"/>
    <property type="evidence" value="ECO:0007669"/>
    <property type="project" value="TreeGrafter"/>
</dbReference>
<feature type="transmembrane region" description="Helical" evidence="7">
    <location>
        <begin position="148"/>
        <end position="168"/>
    </location>
</feature>
<proteinExistence type="inferred from homology"/>
<evidence type="ECO:0000256" key="2">
    <source>
        <dbReference type="ARBA" id="ARBA00007400"/>
    </source>
</evidence>
<evidence type="ECO:0000256" key="6">
    <source>
        <dbReference type="ARBA" id="ARBA00023136"/>
    </source>
</evidence>
<keyword evidence="10" id="KW-1185">Reference proteome</keyword>